<dbReference type="InterPro" id="IPR050471">
    <property type="entry name" value="AB_hydrolase"/>
</dbReference>
<dbReference type="Proteomes" id="UP000626026">
    <property type="component" value="Unassembled WGS sequence"/>
</dbReference>
<name>A0ABR7RST3_9PROT</name>
<evidence type="ECO:0000313" key="2">
    <source>
        <dbReference type="EMBL" id="MBC9209705.1"/>
    </source>
</evidence>
<dbReference type="PRINTS" id="PR00111">
    <property type="entry name" value="ABHYDROLASE"/>
</dbReference>
<organism evidence="2 3">
    <name type="scientific">Teichococcus aerophilus</name>
    <dbReference type="NCBI Taxonomy" id="1224513"/>
    <lineage>
        <taxon>Bacteria</taxon>
        <taxon>Pseudomonadati</taxon>
        <taxon>Pseudomonadota</taxon>
        <taxon>Alphaproteobacteria</taxon>
        <taxon>Acetobacterales</taxon>
        <taxon>Roseomonadaceae</taxon>
        <taxon>Roseomonas</taxon>
    </lineage>
</organism>
<dbReference type="Pfam" id="PF00561">
    <property type="entry name" value="Abhydrolase_1"/>
    <property type="match status" value="1"/>
</dbReference>
<dbReference type="SUPFAM" id="SSF53474">
    <property type="entry name" value="alpha/beta-Hydrolases"/>
    <property type="match status" value="1"/>
</dbReference>
<keyword evidence="3" id="KW-1185">Reference proteome</keyword>
<keyword evidence="2" id="KW-0378">Hydrolase</keyword>
<evidence type="ECO:0000313" key="3">
    <source>
        <dbReference type="Proteomes" id="UP000626026"/>
    </source>
</evidence>
<evidence type="ECO:0000259" key="1">
    <source>
        <dbReference type="Pfam" id="PF00561"/>
    </source>
</evidence>
<gene>
    <name evidence="2" type="ORF">IBL26_22900</name>
</gene>
<reference evidence="2 3" key="1">
    <citation type="journal article" date="2013" name="Int. J. Syst. Evol. Microbiol.">
        <title>Roseomonas aerophila sp. nov., isolated from air.</title>
        <authorList>
            <person name="Kim S.J."/>
            <person name="Weon H.Y."/>
            <person name="Ahn J.H."/>
            <person name="Hong S.B."/>
            <person name="Seok S.J."/>
            <person name="Whang K.S."/>
            <person name="Kwon S.W."/>
        </authorList>
    </citation>
    <scope>NUCLEOTIDE SEQUENCE [LARGE SCALE GENOMIC DNA]</scope>
    <source>
        <strain evidence="2 3">NBRC 108923</strain>
    </source>
</reference>
<protein>
    <submittedName>
        <fullName evidence="2">Alpha/beta fold hydrolase</fullName>
    </submittedName>
</protein>
<dbReference type="InterPro" id="IPR000073">
    <property type="entry name" value="AB_hydrolase_1"/>
</dbReference>
<accession>A0ABR7RST3</accession>
<dbReference type="InterPro" id="IPR029058">
    <property type="entry name" value="AB_hydrolase_fold"/>
</dbReference>
<sequence>MFIQVGDALLHCVVEGPANAPPLLLLHSIGTCHSIWSPQVSALGQRFRLIRPDLRGHGLSEITPGDYAMAGLARDALALLDALGIRQAHVAGVSLGGRIAQQIAADAPDRVLSLLLVDTALDFPDKPTWNTRMAAVAHDGTIALADAVMPRWTVDPTLPSSLGLRRMLLRTDRTGYNGAAAALRDATPQDVAGRIHAPCTILVGERDVVVPPATTQALHAAIPAAMLGTIAGGGHIPNYEAAEALTEAMLDHFARLGLG</sequence>
<dbReference type="EMBL" id="JACTVA010000067">
    <property type="protein sequence ID" value="MBC9209705.1"/>
    <property type="molecule type" value="Genomic_DNA"/>
</dbReference>
<dbReference type="RefSeq" id="WP_187786832.1">
    <property type="nucleotide sequence ID" value="NZ_JACTVA010000067.1"/>
</dbReference>
<dbReference type="PANTHER" id="PTHR43433">
    <property type="entry name" value="HYDROLASE, ALPHA/BETA FOLD FAMILY PROTEIN"/>
    <property type="match status" value="1"/>
</dbReference>
<dbReference type="PANTHER" id="PTHR43433:SF5">
    <property type="entry name" value="AB HYDROLASE-1 DOMAIN-CONTAINING PROTEIN"/>
    <property type="match status" value="1"/>
</dbReference>
<dbReference type="GO" id="GO:0016787">
    <property type="term" value="F:hydrolase activity"/>
    <property type="evidence" value="ECO:0007669"/>
    <property type="project" value="UniProtKB-KW"/>
</dbReference>
<feature type="domain" description="AB hydrolase-1" evidence="1">
    <location>
        <begin position="21"/>
        <end position="241"/>
    </location>
</feature>
<dbReference type="Gene3D" id="3.40.50.1820">
    <property type="entry name" value="alpha/beta hydrolase"/>
    <property type="match status" value="1"/>
</dbReference>
<comment type="caution">
    <text evidence="2">The sequence shown here is derived from an EMBL/GenBank/DDBJ whole genome shotgun (WGS) entry which is preliminary data.</text>
</comment>
<proteinExistence type="predicted"/>